<reference evidence="8 9" key="1">
    <citation type="submission" date="2016-10" db="EMBL/GenBank/DDBJ databases">
        <authorList>
            <person name="de Groot N.N."/>
        </authorList>
    </citation>
    <scope>NUCLEOTIDE SEQUENCE [LARGE SCALE GENOMIC DNA]</scope>
    <source>
        <strain evidence="8 9">CGMCC 1.5337</strain>
    </source>
</reference>
<evidence type="ECO:0008006" key="10">
    <source>
        <dbReference type="Google" id="ProtNLM"/>
    </source>
</evidence>
<feature type="transmembrane region" description="Helical" evidence="7">
    <location>
        <begin position="270"/>
        <end position="290"/>
    </location>
</feature>
<feature type="transmembrane region" description="Helical" evidence="7">
    <location>
        <begin position="343"/>
        <end position="364"/>
    </location>
</feature>
<dbReference type="GO" id="GO:0016758">
    <property type="term" value="F:hexosyltransferase activity"/>
    <property type="evidence" value="ECO:0007669"/>
    <property type="project" value="InterPro"/>
</dbReference>
<evidence type="ECO:0000256" key="6">
    <source>
        <dbReference type="ARBA" id="ARBA00023136"/>
    </source>
</evidence>
<comment type="subcellular location">
    <subcellularLocation>
        <location evidence="1">Cell membrane</location>
        <topology evidence="1">Multi-pass membrane protein</topology>
    </subcellularLocation>
</comment>
<accession>A0A1I0P0G9</accession>
<dbReference type="EMBL" id="FOJA01000001">
    <property type="protein sequence ID" value="SEW06958.1"/>
    <property type="molecule type" value="Genomic_DNA"/>
</dbReference>
<feature type="transmembrane region" description="Helical" evidence="7">
    <location>
        <begin position="21"/>
        <end position="41"/>
    </location>
</feature>
<evidence type="ECO:0000256" key="3">
    <source>
        <dbReference type="ARBA" id="ARBA00022679"/>
    </source>
</evidence>
<evidence type="ECO:0000256" key="7">
    <source>
        <dbReference type="SAM" id="Phobius"/>
    </source>
</evidence>
<evidence type="ECO:0000313" key="8">
    <source>
        <dbReference type="EMBL" id="SEW06958.1"/>
    </source>
</evidence>
<evidence type="ECO:0000256" key="2">
    <source>
        <dbReference type="ARBA" id="ARBA00022475"/>
    </source>
</evidence>
<evidence type="ECO:0000256" key="5">
    <source>
        <dbReference type="ARBA" id="ARBA00022989"/>
    </source>
</evidence>
<protein>
    <recommendedName>
        <fullName evidence="10">DUF2029 domain-containing protein</fullName>
    </recommendedName>
</protein>
<dbReference type="Pfam" id="PF09594">
    <property type="entry name" value="GT87"/>
    <property type="match status" value="1"/>
</dbReference>
<evidence type="ECO:0000256" key="1">
    <source>
        <dbReference type="ARBA" id="ARBA00004651"/>
    </source>
</evidence>
<feature type="transmembrane region" description="Helical" evidence="7">
    <location>
        <begin position="174"/>
        <end position="198"/>
    </location>
</feature>
<gene>
    <name evidence="8" type="ORF">SAMN04487945_1253</name>
</gene>
<dbReference type="STRING" id="355548.SAMN04487945_1253"/>
<evidence type="ECO:0000256" key="4">
    <source>
        <dbReference type="ARBA" id="ARBA00022692"/>
    </source>
</evidence>
<dbReference type="InterPro" id="IPR018584">
    <property type="entry name" value="GT87"/>
</dbReference>
<dbReference type="OrthoDB" id="307029at2157"/>
<proteinExistence type="predicted"/>
<dbReference type="RefSeq" id="WP_177170782.1">
    <property type="nucleotide sequence ID" value="NZ_FOJA01000001.1"/>
</dbReference>
<feature type="transmembrane region" description="Helical" evidence="7">
    <location>
        <begin position="97"/>
        <end position="120"/>
    </location>
</feature>
<keyword evidence="2" id="KW-1003">Cell membrane</keyword>
<feature type="transmembrane region" description="Helical" evidence="7">
    <location>
        <begin position="132"/>
        <end position="149"/>
    </location>
</feature>
<evidence type="ECO:0000313" key="9">
    <source>
        <dbReference type="Proteomes" id="UP000198518"/>
    </source>
</evidence>
<keyword evidence="9" id="KW-1185">Reference proteome</keyword>
<feature type="transmembrane region" description="Helical" evidence="7">
    <location>
        <begin position="205"/>
        <end position="224"/>
    </location>
</feature>
<sequence>MSTTRRLRALLRRVRRFVTAHAARLVLAVGALAGVPAVVVFPQTSPEQVALASDVYYAAGRAVLDGRPLYDAGFLYPPPVSVAFLPNALLGDTTLAYAYQIAVGVLALAAVAGLSVRLAARAGVSLGRTDRALVTAAVIASPPSVVNLVNGQVNPVLAAAVGAGALALAADREWASGAAFAAAALVKVFPALVGAWLLRQHAWRAAAAATAVGVGVLLAGLPVFGVDAYETFATTVLTGETNVATFPDGPDPTEPYATVRRQFAAVAPGLSGTQLLAASLTVFAPVVAAANRVTTTVTDRLVGLHAVLVAVLVAFPLEPFYAVLAYPTLVPLLYALDGTPRGLFLAGSLLTIAPLAFSDIALVAGLPVVPQAAGDALTAAAEALFTYIRAPTIGAYLALAACALQQHRRARGRPTAAARDPPV</sequence>
<keyword evidence="3" id="KW-0808">Transferase</keyword>
<dbReference type="AlphaFoldDB" id="A0A1I0P0G9"/>
<dbReference type="Proteomes" id="UP000198518">
    <property type="component" value="Unassembled WGS sequence"/>
</dbReference>
<keyword evidence="4 7" id="KW-0812">Transmembrane</keyword>
<dbReference type="GO" id="GO:0005886">
    <property type="term" value="C:plasma membrane"/>
    <property type="evidence" value="ECO:0007669"/>
    <property type="project" value="UniProtKB-SubCell"/>
</dbReference>
<keyword evidence="6 7" id="KW-0472">Membrane</keyword>
<organism evidence="8 9">
    <name type="scientific">Halobacterium jilantaiense</name>
    <dbReference type="NCBI Taxonomy" id="355548"/>
    <lineage>
        <taxon>Archaea</taxon>
        <taxon>Methanobacteriati</taxon>
        <taxon>Methanobacteriota</taxon>
        <taxon>Stenosarchaea group</taxon>
        <taxon>Halobacteria</taxon>
        <taxon>Halobacteriales</taxon>
        <taxon>Halobacteriaceae</taxon>
        <taxon>Halobacterium</taxon>
    </lineage>
</organism>
<name>A0A1I0P0G9_9EURY</name>
<keyword evidence="5 7" id="KW-1133">Transmembrane helix</keyword>
<feature type="transmembrane region" description="Helical" evidence="7">
    <location>
        <begin position="297"/>
        <end position="314"/>
    </location>
</feature>